<evidence type="ECO:0000313" key="2">
    <source>
        <dbReference type="EMBL" id="TKC08130.1"/>
    </source>
</evidence>
<keyword evidence="1" id="KW-1133">Transmembrane helix</keyword>
<organism evidence="2 3">
    <name type="scientific">Pedobacter polaris</name>
    <dbReference type="NCBI Taxonomy" id="2571273"/>
    <lineage>
        <taxon>Bacteria</taxon>
        <taxon>Pseudomonadati</taxon>
        <taxon>Bacteroidota</taxon>
        <taxon>Sphingobacteriia</taxon>
        <taxon>Sphingobacteriales</taxon>
        <taxon>Sphingobacteriaceae</taxon>
        <taxon>Pedobacter</taxon>
    </lineage>
</organism>
<dbReference type="AlphaFoldDB" id="A0A4U1CKF1"/>
<dbReference type="PANTHER" id="PTHR36974">
    <property type="entry name" value="MEMBRANE PROTEIN-RELATED"/>
    <property type="match status" value="1"/>
</dbReference>
<keyword evidence="1" id="KW-0472">Membrane</keyword>
<dbReference type="OrthoDB" id="327939at2"/>
<proteinExistence type="predicted"/>
<feature type="transmembrane region" description="Helical" evidence="1">
    <location>
        <begin position="105"/>
        <end position="123"/>
    </location>
</feature>
<gene>
    <name evidence="2" type="ORF">FA048_13295</name>
</gene>
<feature type="transmembrane region" description="Helical" evidence="1">
    <location>
        <begin position="7"/>
        <end position="25"/>
    </location>
</feature>
<name>A0A4U1CKF1_9SPHI</name>
<accession>A0A4U1CKF1</accession>
<dbReference type="EMBL" id="SWBR01000003">
    <property type="protein sequence ID" value="TKC08130.1"/>
    <property type="molecule type" value="Genomic_DNA"/>
</dbReference>
<keyword evidence="3" id="KW-1185">Reference proteome</keyword>
<sequence length="132" mass="15637">MNLWQKIALWLMIIFYFGAGVNHFIKPSPYLTIIPPYLPYPKMLNYIAGFFEITFALLLFSVKARKYACWGIILMLIVFLSSHIIMIQKANDAPFLLGNWTITPFIAWLRIPFQVIFVFWAYWCSRMKFNLI</sequence>
<dbReference type="Proteomes" id="UP000309488">
    <property type="component" value="Unassembled WGS sequence"/>
</dbReference>
<feature type="transmembrane region" description="Helical" evidence="1">
    <location>
        <begin position="67"/>
        <end position="85"/>
    </location>
</feature>
<reference evidence="2 3" key="1">
    <citation type="submission" date="2019-04" db="EMBL/GenBank/DDBJ databases">
        <title>Pedobacter sp. RP-3-22 sp. nov., isolated from Arctic soil.</title>
        <authorList>
            <person name="Dahal R.H."/>
            <person name="Kim D.-U."/>
        </authorList>
    </citation>
    <scope>NUCLEOTIDE SEQUENCE [LARGE SCALE GENOMIC DNA]</scope>
    <source>
        <strain evidence="2 3">RP-3-22</strain>
    </source>
</reference>
<evidence type="ECO:0000256" key="1">
    <source>
        <dbReference type="SAM" id="Phobius"/>
    </source>
</evidence>
<dbReference type="PANTHER" id="PTHR36974:SF1">
    <property type="entry name" value="DOXX FAMILY MEMBRANE PROTEIN"/>
    <property type="match status" value="1"/>
</dbReference>
<keyword evidence="1" id="KW-0812">Transmembrane</keyword>
<protein>
    <submittedName>
        <fullName evidence="2">DoxX family protein</fullName>
    </submittedName>
</protein>
<comment type="caution">
    <text evidence="2">The sequence shown here is derived from an EMBL/GenBank/DDBJ whole genome shotgun (WGS) entry which is preliminary data.</text>
</comment>
<feature type="transmembrane region" description="Helical" evidence="1">
    <location>
        <begin position="45"/>
        <end position="62"/>
    </location>
</feature>
<dbReference type="RefSeq" id="WP_136841791.1">
    <property type="nucleotide sequence ID" value="NZ_SWBR01000003.1"/>
</dbReference>
<evidence type="ECO:0000313" key="3">
    <source>
        <dbReference type="Proteomes" id="UP000309488"/>
    </source>
</evidence>